<dbReference type="EMBL" id="BLBC01000005">
    <property type="protein sequence ID" value="GET45028.1"/>
    <property type="molecule type" value="Genomic_DNA"/>
</dbReference>
<evidence type="ECO:0000313" key="4">
    <source>
        <dbReference type="Proteomes" id="UP000398217"/>
    </source>
</evidence>
<evidence type="ECO:0000256" key="1">
    <source>
        <dbReference type="SAM" id="Coils"/>
    </source>
</evidence>
<feature type="transmembrane region" description="Helical" evidence="2">
    <location>
        <begin position="589"/>
        <end position="613"/>
    </location>
</feature>
<accession>A0A5M4B689</accession>
<keyword evidence="1" id="KW-0175">Coiled coil</keyword>
<dbReference type="RefSeq" id="WP_155283726.1">
    <property type="nucleotide sequence ID" value="NZ_BLBC01000005.1"/>
</dbReference>
<protein>
    <recommendedName>
        <fullName evidence="5">PIN domain-containing protein</fullName>
    </recommendedName>
</protein>
<comment type="caution">
    <text evidence="3">The sequence shown here is derived from an EMBL/GenBank/DDBJ whole genome shotgun (WGS) entry which is preliminary data.</text>
</comment>
<evidence type="ECO:0000313" key="3">
    <source>
        <dbReference type="EMBL" id="GET45028.1"/>
    </source>
</evidence>
<evidence type="ECO:0008006" key="5">
    <source>
        <dbReference type="Google" id="ProtNLM"/>
    </source>
</evidence>
<sequence length="669" mass="78409">MKNNNRIITYSLLAYINNNSSDIKSSLDIFVPLIKRVLSQLKIEGISRGGNITEIKEIADKEYGLDFPVSVLTRILNTIKKEINTEEEEKIIIHNDGSFDIRKYTFNEYEDIISEQKRRIDDVETLFKEFKQNQTIEDFDTDTIFEFIEKNKYNLSKYLSDKTNPNQKDFTLEAQFILFFKESKEIYETIKDIYLGSILSCYIEYKPEIIANNKQVELLLDTNFIVGLLDLNTEESTHTCRTLLNIANKNKYVVSILPRTIQETKNLLKNKADDFNTSYLRKKVNPEDVFNACERRNLTKTDLEKIIDNIEKELSFYGINLIKTSFAEVVIRNTEEFKKFKKIRWDVEISALHDAEAILYVKKKRGRNITKFEEVNCWFVNNAFSNSTYSFNSNKGIQPEMIKADDLLNILWLSNPSMTKDFSSNDLGNIGLSSSISLTLGRNLPRTRVLKEFDDNLCKYAQDNISDEDVSNIAKRITSKRLSNSEIEDINNLAQQEDKSAYFNRLNAISDKQKEEDKKLKDTFSRVATRFIEETKKAIEVRKGYESKSDDLQQELDKKDTKIKRLKEQIEEDLKDYEVKKWQKKSQNVFLIALIISIIIYFIILLYCSEWDLKEISKTWKENEFLAWICTGILVFINLYFGYRWNQTCTPTQIEAYKRNIKLSKDLNI</sequence>
<proteinExistence type="predicted"/>
<gene>
    <name evidence="3" type="ORF">RCZ01_03300</name>
</gene>
<organism evidence="3 4">
    <name type="scientific">Capnocytophaga felis</name>
    <dbReference type="NCBI Taxonomy" id="2267611"/>
    <lineage>
        <taxon>Bacteria</taxon>
        <taxon>Pseudomonadati</taxon>
        <taxon>Bacteroidota</taxon>
        <taxon>Flavobacteriia</taxon>
        <taxon>Flavobacteriales</taxon>
        <taxon>Flavobacteriaceae</taxon>
        <taxon>Capnocytophaga</taxon>
    </lineage>
</organism>
<feature type="transmembrane region" description="Helical" evidence="2">
    <location>
        <begin position="625"/>
        <end position="643"/>
    </location>
</feature>
<dbReference type="Proteomes" id="UP000398217">
    <property type="component" value="Unassembled WGS sequence"/>
</dbReference>
<dbReference type="AlphaFoldDB" id="A0A5M4B689"/>
<feature type="coiled-coil region" evidence="1">
    <location>
        <begin position="542"/>
        <end position="587"/>
    </location>
</feature>
<keyword evidence="2" id="KW-0472">Membrane</keyword>
<keyword evidence="2" id="KW-0812">Transmembrane</keyword>
<keyword evidence="2" id="KW-1133">Transmembrane helix</keyword>
<feature type="coiled-coil region" evidence="1">
    <location>
        <begin position="69"/>
        <end position="133"/>
    </location>
</feature>
<dbReference type="OrthoDB" id="975864at2"/>
<evidence type="ECO:0000256" key="2">
    <source>
        <dbReference type="SAM" id="Phobius"/>
    </source>
</evidence>
<reference evidence="4" key="1">
    <citation type="journal article" date="2020" name="Int. J. Syst. Evol. Microbiol.">
        <title>Capnocytophaga felis sp. nov. isolated from the feline oral cavity.</title>
        <authorList>
            <person name="Suzuki M."/>
            <person name="Umeda K."/>
            <person name="Kimura M."/>
            <person name="Imaoka K."/>
            <person name="Morikawa S."/>
            <person name="Maeda K."/>
        </authorList>
    </citation>
    <scope>NUCLEOTIDE SEQUENCE [LARGE SCALE GENOMIC DNA]</scope>
    <source>
        <strain evidence="4">KC07070</strain>
    </source>
</reference>
<name>A0A5M4B689_9FLAO</name>
<keyword evidence="4" id="KW-1185">Reference proteome</keyword>